<dbReference type="GO" id="GO:0004830">
    <property type="term" value="F:tryptophan-tRNA ligase activity"/>
    <property type="evidence" value="ECO:0007669"/>
    <property type="project" value="UniProtKB-EC"/>
</dbReference>
<comment type="similarity">
    <text evidence="1">Belongs to the universal ribosomal protein uS10 family.</text>
</comment>
<feature type="region of interest" description="Disordered" evidence="4">
    <location>
        <begin position="261"/>
        <end position="317"/>
    </location>
</feature>
<dbReference type="PRINTS" id="PR00971">
    <property type="entry name" value="RIBOSOMALS10"/>
</dbReference>
<organism evidence="6 7">
    <name type="scientific">Coemansia spiralis</name>
    <dbReference type="NCBI Taxonomy" id="417178"/>
    <lineage>
        <taxon>Eukaryota</taxon>
        <taxon>Fungi</taxon>
        <taxon>Fungi incertae sedis</taxon>
        <taxon>Zoopagomycota</taxon>
        <taxon>Kickxellomycotina</taxon>
        <taxon>Kickxellomycetes</taxon>
        <taxon>Kickxellales</taxon>
        <taxon>Kickxellaceae</taxon>
        <taxon>Coemansia</taxon>
    </lineage>
</organism>
<evidence type="ECO:0000256" key="4">
    <source>
        <dbReference type="SAM" id="MobiDB-lite"/>
    </source>
</evidence>
<evidence type="ECO:0000313" key="6">
    <source>
        <dbReference type="EMBL" id="KAJ2690830.1"/>
    </source>
</evidence>
<feature type="domain" description="Small ribosomal subunit protein uS10" evidence="5">
    <location>
        <begin position="83"/>
        <end position="180"/>
    </location>
</feature>
<evidence type="ECO:0000256" key="3">
    <source>
        <dbReference type="ARBA" id="ARBA00023274"/>
    </source>
</evidence>
<evidence type="ECO:0000256" key="1">
    <source>
        <dbReference type="ARBA" id="ARBA00007102"/>
    </source>
</evidence>
<keyword evidence="6" id="KW-0436">Ligase</keyword>
<dbReference type="PANTHER" id="PTHR11700">
    <property type="entry name" value="30S RIBOSOMAL PROTEIN S10 FAMILY MEMBER"/>
    <property type="match status" value="1"/>
</dbReference>
<evidence type="ECO:0000313" key="7">
    <source>
        <dbReference type="Proteomes" id="UP001151516"/>
    </source>
</evidence>
<dbReference type="Proteomes" id="UP001151516">
    <property type="component" value="Unassembled WGS sequence"/>
</dbReference>
<keyword evidence="3" id="KW-0687">Ribonucleoprotein</keyword>
<comment type="caution">
    <text evidence="6">The sequence shown here is derived from an EMBL/GenBank/DDBJ whole genome shotgun (WGS) entry which is preliminary data.</text>
</comment>
<accession>A0A9W8GPU5</accession>
<keyword evidence="7" id="KW-1185">Reference proteome</keyword>
<dbReference type="SUPFAM" id="SSF54999">
    <property type="entry name" value="Ribosomal protein S10"/>
    <property type="match status" value="1"/>
</dbReference>
<gene>
    <name evidence="6" type="primary">RSM10</name>
    <name evidence="6" type="ORF">IWW39_000490</name>
</gene>
<name>A0A9W8GPU5_9FUNG</name>
<protein>
    <submittedName>
        <fullName evidence="6">Mitochondrial 37S ribosomal protein rsm10</fullName>
        <ecNumber evidence="6">6.1.1.2</ecNumber>
    </submittedName>
</protein>
<dbReference type="SMART" id="SM01403">
    <property type="entry name" value="Ribosomal_S10"/>
    <property type="match status" value="1"/>
</dbReference>
<sequence>MLRSIASRVGHVARPALSVSQPLMAAAVVAGGLRHAATYAKILDKVLGIDIRKKEQHMSPKDTDPIYENPVILPAPHGVQVCSVTFKSFQLHRLDFYMTFCRKAAASMQIPCTGTVCLPTVLRRWTVLKSPFVHKSAMEVFERRTHKRLLVIRDTDPEVLQKWLKYVNDNIPPGIGMRYKLTEYEPLDIGTQIDQAITTGNPGTIDPESLTSSNYLQNVVKRGRRRLWTTFKQLPVYSRSEIEKMASDVVAQLKESPRSGIEAITREVVDATKPPPEPKKPKTKKPVATRKPPAKHAGSQSKPTNAKRAGSQPKPAK</sequence>
<proteinExistence type="inferred from homology"/>
<dbReference type="EMBL" id="JANBTX010000007">
    <property type="protein sequence ID" value="KAJ2690830.1"/>
    <property type="molecule type" value="Genomic_DNA"/>
</dbReference>
<dbReference type="EC" id="6.1.1.2" evidence="6"/>
<reference evidence="6" key="1">
    <citation type="submission" date="2022-07" db="EMBL/GenBank/DDBJ databases">
        <title>Phylogenomic reconstructions and comparative analyses of Kickxellomycotina fungi.</title>
        <authorList>
            <person name="Reynolds N.K."/>
            <person name="Stajich J.E."/>
            <person name="Barry K."/>
            <person name="Grigoriev I.V."/>
            <person name="Crous P."/>
            <person name="Smith M.E."/>
        </authorList>
    </citation>
    <scope>NUCLEOTIDE SEQUENCE</scope>
    <source>
        <strain evidence="6">CBS 109367</strain>
    </source>
</reference>
<dbReference type="Gene3D" id="3.30.70.600">
    <property type="entry name" value="Ribosomal protein S10 domain"/>
    <property type="match status" value="1"/>
</dbReference>
<evidence type="ECO:0000256" key="2">
    <source>
        <dbReference type="ARBA" id="ARBA00022980"/>
    </source>
</evidence>
<evidence type="ECO:0000259" key="5">
    <source>
        <dbReference type="SMART" id="SM01403"/>
    </source>
</evidence>
<dbReference type="Pfam" id="PF00338">
    <property type="entry name" value="Ribosomal_S10"/>
    <property type="match status" value="1"/>
</dbReference>
<dbReference type="OrthoDB" id="366214at2759"/>
<dbReference type="GO" id="GO:1990904">
    <property type="term" value="C:ribonucleoprotein complex"/>
    <property type="evidence" value="ECO:0007669"/>
    <property type="project" value="UniProtKB-KW"/>
</dbReference>
<dbReference type="GO" id="GO:0005840">
    <property type="term" value="C:ribosome"/>
    <property type="evidence" value="ECO:0007669"/>
    <property type="project" value="UniProtKB-KW"/>
</dbReference>
<dbReference type="InterPro" id="IPR027486">
    <property type="entry name" value="Ribosomal_uS10_dom"/>
</dbReference>
<feature type="compositionally biased region" description="Basic residues" evidence="4">
    <location>
        <begin position="281"/>
        <end position="294"/>
    </location>
</feature>
<dbReference type="GO" id="GO:0006412">
    <property type="term" value="P:translation"/>
    <property type="evidence" value="ECO:0007669"/>
    <property type="project" value="InterPro"/>
</dbReference>
<dbReference type="GO" id="GO:0003735">
    <property type="term" value="F:structural constituent of ribosome"/>
    <property type="evidence" value="ECO:0007669"/>
    <property type="project" value="InterPro"/>
</dbReference>
<keyword evidence="2 6" id="KW-0689">Ribosomal protein</keyword>
<feature type="compositionally biased region" description="Basic and acidic residues" evidence="4">
    <location>
        <begin position="264"/>
        <end position="280"/>
    </location>
</feature>
<dbReference type="AlphaFoldDB" id="A0A9W8GPU5"/>
<dbReference type="InterPro" id="IPR036838">
    <property type="entry name" value="Ribosomal_uS10_dom_sf"/>
</dbReference>
<dbReference type="InterPro" id="IPR001848">
    <property type="entry name" value="Ribosomal_uS10"/>
</dbReference>
<dbReference type="HAMAP" id="MF_00508">
    <property type="entry name" value="Ribosomal_uS10"/>
    <property type="match status" value="1"/>
</dbReference>